<protein>
    <submittedName>
        <fullName evidence="9">Putative RNA methyltransferase YfjO</fullName>
    </submittedName>
</protein>
<evidence type="ECO:0000256" key="3">
    <source>
        <dbReference type="ARBA" id="ARBA00022679"/>
    </source>
</evidence>
<evidence type="ECO:0000256" key="2">
    <source>
        <dbReference type="ARBA" id="ARBA00022603"/>
    </source>
</evidence>
<accession>A0A8D5UG72</accession>
<name>A0A8D5UG72_9BACL</name>
<feature type="domain" description="TRAM" evidence="8">
    <location>
        <begin position="10"/>
        <end position="68"/>
    </location>
</feature>
<evidence type="ECO:0000256" key="6">
    <source>
        <dbReference type="PROSITE-ProRule" id="PRU01024"/>
    </source>
</evidence>
<dbReference type="PROSITE" id="PS51687">
    <property type="entry name" value="SAM_MT_RNA_M5U"/>
    <property type="match status" value="1"/>
</dbReference>
<dbReference type="InterPro" id="IPR012340">
    <property type="entry name" value="NA-bd_OB-fold"/>
</dbReference>
<dbReference type="NCBIfam" id="TIGR00479">
    <property type="entry name" value="rumA"/>
    <property type="match status" value="1"/>
</dbReference>
<dbReference type="PANTHER" id="PTHR11061">
    <property type="entry name" value="RNA M5U METHYLTRANSFERASE"/>
    <property type="match status" value="1"/>
</dbReference>
<dbReference type="EMBL" id="AP024601">
    <property type="protein sequence ID" value="BCU82797.1"/>
    <property type="molecule type" value="Genomic_DNA"/>
</dbReference>
<feature type="active site" description="Nucleophile" evidence="6">
    <location>
        <position position="417"/>
    </location>
</feature>
<dbReference type="KEGG" id="pabs:JIR001_25800"/>
<dbReference type="InterPro" id="IPR029063">
    <property type="entry name" value="SAM-dependent_MTases_sf"/>
</dbReference>
<dbReference type="PANTHER" id="PTHR11061:SF45">
    <property type="match status" value="1"/>
</dbReference>
<dbReference type="PROSITE" id="PS01230">
    <property type="entry name" value="TRMA_1"/>
    <property type="match status" value="1"/>
</dbReference>
<keyword evidence="3 6" id="KW-0808">Transferase</keyword>
<dbReference type="InterPro" id="IPR002792">
    <property type="entry name" value="TRAM_dom"/>
</dbReference>
<keyword evidence="1" id="KW-0479">Metal-binding</keyword>
<feature type="binding site" evidence="6">
    <location>
        <position position="292"/>
    </location>
    <ligand>
        <name>S-adenosyl-L-methionine</name>
        <dbReference type="ChEBI" id="CHEBI:59789"/>
    </ligand>
</feature>
<dbReference type="Pfam" id="PF13649">
    <property type="entry name" value="Methyltransf_25"/>
    <property type="match status" value="1"/>
</dbReference>
<proteinExistence type="inferred from homology"/>
<feature type="binding site" evidence="6">
    <location>
        <position position="390"/>
    </location>
    <ligand>
        <name>S-adenosyl-L-methionine</name>
        <dbReference type="ChEBI" id="CHEBI:59789"/>
    </ligand>
</feature>
<dbReference type="GO" id="GO:0070475">
    <property type="term" value="P:rRNA base methylation"/>
    <property type="evidence" value="ECO:0007669"/>
    <property type="project" value="TreeGrafter"/>
</dbReference>
<dbReference type="FunFam" id="2.40.50.1070:FF:000003">
    <property type="entry name" value="23S rRNA (Uracil-5-)-methyltransferase RumA"/>
    <property type="match status" value="1"/>
</dbReference>
<evidence type="ECO:0000313" key="10">
    <source>
        <dbReference type="Proteomes" id="UP000677436"/>
    </source>
</evidence>
<gene>
    <name evidence="9" type="primary">yfjO</name>
    <name evidence="9" type="ORF">JIR001_25800</name>
</gene>
<evidence type="ECO:0000256" key="1">
    <source>
        <dbReference type="ARBA" id="ARBA00022485"/>
    </source>
</evidence>
<dbReference type="Pfam" id="PF05958">
    <property type="entry name" value="tRNA_U5-meth_tr"/>
    <property type="match status" value="1"/>
</dbReference>
<dbReference type="Gene3D" id="2.40.50.1070">
    <property type="match status" value="1"/>
</dbReference>
<dbReference type="FunFam" id="2.40.50.140:FF:000097">
    <property type="entry name" value="23S rRNA (uracil(1939)-C(5))-methyltransferase RlmD"/>
    <property type="match status" value="1"/>
</dbReference>
<feature type="binding site" evidence="6">
    <location>
        <position position="342"/>
    </location>
    <ligand>
        <name>S-adenosyl-L-methionine</name>
        <dbReference type="ChEBI" id="CHEBI:59789"/>
    </ligand>
</feature>
<reference evidence="9" key="1">
    <citation type="journal article" date="2013" name="Int. J. Syst. Evol. Microbiol.">
        <title>Polycladomyces abyssicola gen. nov., sp. nov., a thermophilic filamentous bacterium isolated from hemipelagic sediment.</title>
        <authorList>
            <person name="Tsubouchi T."/>
            <person name="Shimane Y."/>
            <person name="Mori K."/>
            <person name="Usui K."/>
            <person name="Hiraki T."/>
            <person name="Tame A."/>
            <person name="Uematsu K."/>
            <person name="Maruyama T."/>
            <person name="Hatada Y."/>
        </authorList>
    </citation>
    <scope>NUCLEOTIDE SEQUENCE</scope>
    <source>
        <strain evidence="9">JIR-001</strain>
    </source>
</reference>
<dbReference type="SUPFAM" id="SSF53335">
    <property type="entry name" value="S-adenosyl-L-methionine-dependent methyltransferases"/>
    <property type="match status" value="1"/>
</dbReference>
<feature type="binding site" evidence="6">
    <location>
        <position position="321"/>
    </location>
    <ligand>
        <name>S-adenosyl-L-methionine</name>
        <dbReference type="ChEBI" id="CHEBI:59789"/>
    </ligand>
</feature>
<evidence type="ECO:0000256" key="7">
    <source>
        <dbReference type="PROSITE-ProRule" id="PRU10015"/>
    </source>
</evidence>
<dbReference type="CDD" id="cd02440">
    <property type="entry name" value="AdoMet_MTases"/>
    <property type="match status" value="1"/>
</dbReference>
<dbReference type="PROSITE" id="PS50926">
    <property type="entry name" value="TRAM"/>
    <property type="match status" value="1"/>
</dbReference>
<dbReference type="PROSITE" id="PS01231">
    <property type="entry name" value="TRMA_2"/>
    <property type="match status" value="1"/>
</dbReference>
<organism evidence="9 10">
    <name type="scientific">Polycladomyces abyssicola</name>
    <dbReference type="NCBI Taxonomy" id="1125966"/>
    <lineage>
        <taxon>Bacteria</taxon>
        <taxon>Bacillati</taxon>
        <taxon>Bacillota</taxon>
        <taxon>Bacilli</taxon>
        <taxon>Bacillales</taxon>
        <taxon>Thermoactinomycetaceae</taxon>
        <taxon>Polycladomyces</taxon>
    </lineage>
</organism>
<dbReference type="RefSeq" id="WP_212773095.1">
    <property type="nucleotide sequence ID" value="NZ_AP024601.1"/>
</dbReference>
<dbReference type="FunFam" id="3.40.50.150:FF:000009">
    <property type="entry name" value="23S rRNA (Uracil(1939)-C(5))-methyltransferase RlmD"/>
    <property type="match status" value="1"/>
</dbReference>
<keyword evidence="4 6" id="KW-0949">S-adenosyl-L-methionine</keyword>
<evidence type="ECO:0000256" key="4">
    <source>
        <dbReference type="ARBA" id="ARBA00022691"/>
    </source>
</evidence>
<dbReference type="Proteomes" id="UP000677436">
    <property type="component" value="Chromosome"/>
</dbReference>
<dbReference type="InterPro" id="IPR030390">
    <property type="entry name" value="MeTrfase_TrmA_AS"/>
</dbReference>
<comment type="similarity">
    <text evidence="6">Belongs to the class I-like SAM-binding methyltransferase superfamily. RNA M5U methyltransferase family.</text>
</comment>
<dbReference type="GO" id="GO:0070041">
    <property type="term" value="F:rRNA (uridine-C5-)-methyltransferase activity"/>
    <property type="evidence" value="ECO:0007669"/>
    <property type="project" value="UniProtKB-ARBA"/>
</dbReference>
<dbReference type="Gene3D" id="2.40.50.140">
    <property type="entry name" value="Nucleic acid-binding proteins"/>
    <property type="match status" value="1"/>
</dbReference>
<sequence length="463" mass="52587">MMKKTETMIRLKKGETIQLPIRRLGINGEGVGFYQKQVVFVDGAIPGEVVVARVEQVERRFAKARLLRIRKRSPHRIQPPCPVYADCGGCQLQHIDYPMQLKLKKELVEETFARYTSLRELPIEETVGMDEPWRYRNKAQLPVQLRGKKVVMGMYSARSHRLVDMRECGVQHPETNRILETARKTVEELGIPIYDENKHTGVLRHLVARFGFQTEEAQLVLVCRTDELPRERELVERLVRRLPQVKSIVLNVNPKRTSLVFGEKTRVLWGKETVDEQLNKKVYALSATAFFQLNPIQTVKLYDLVKEAAELTGRETVIDAYCGVGTIGLWLADRAARIIGMDTISSAVEDARRNAKRNGIDHAEYHVGRAEDLLPRWVKAGLRPDVVVVDPPRTGLGQPLIDMLKEVRVPRLVYVSCNPSTLAKDCAQLLQGGYELKLLVPVDMFPQTAHVETVCTLSGTKEK</sequence>
<dbReference type="AlphaFoldDB" id="A0A8D5UG72"/>
<evidence type="ECO:0000256" key="5">
    <source>
        <dbReference type="ARBA" id="ARBA00023014"/>
    </source>
</evidence>
<reference evidence="9" key="2">
    <citation type="journal article" date="2021" name="Microbiol. Resour. Announc.">
        <title>Complete Genome Sequence of Polycladomyces abyssicola JIR-001T, Isolated from Hemipelagic Sediment in Deep Seawater.</title>
        <authorList>
            <person name="Tsubouchi T."/>
            <person name="Kaneko Y."/>
        </authorList>
    </citation>
    <scope>NUCLEOTIDE SEQUENCE</scope>
    <source>
        <strain evidence="9">JIR-001</strain>
    </source>
</reference>
<dbReference type="InterPro" id="IPR041698">
    <property type="entry name" value="Methyltransf_25"/>
</dbReference>
<dbReference type="Gene3D" id="3.40.50.150">
    <property type="entry name" value="Vaccinia Virus protein VP39"/>
    <property type="match status" value="1"/>
</dbReference>
<evidence type="ECO:0000313" key="9">
    <source>
        <dbReference type="EMBL" id="BCU82797.1"/>
    </source>
</evidence>
<keyword evidence="5" id="KW-0411">Iron-sulfur</keyword>
<evidence type="ECO:0000259" key="8">
    <source>
        <dbReference type="PROSITE" id="PS50926"/>
    </source>
</evidence>
<keyword evidence="2 6" id="KW-0489">Methyltransferase</keyword>
<dbReference type="Pfam" id="PF01938">
    <property type="entry name" value="TRAM"/>
    <property type="match status" value="1"/>
</dbReference>
<dbReference type="InterPro" id="IPR030391">
    <property type="entry name" value="MeTrfase_TrmA_CS"/>
</dbReference>
<feature type="active site" evidence="7">
    <location>
        <position position="417"/>
    </location>
</feature>
<dbReference type="InterPro" id="IPR010280">
    <property type="entry name" value="U5_MeTrfase_fam"/>
</dbReference>
<keyword evidence="1" id="KW-0408">Iron</keyword>
<dbReference type="GO" id="GO:0051539">
    <property type="term" value="F:4 iron, 4 sulfur cluster binding"/>
    <property type="evidence" value="ECO:0007669"/>
    <property type="project" value="UniProtKB-KW"/>
</dbReference>
<dbReference type="SUPFAM" id="SSF50249">
    <property type="entry name" value="Nucleic acid-binding proteins"/>
    <property type="match status" value="1"/>
</dbReference>
<keyword evidence="1" id="KW-0004">4Fe-4S</keyword>
<keyword evidence="10" id="KW-1185">Reference proteome</keyword>